<evidence type="ECO:0000313" key="3">
    <source>
        <dbReference type="Proteomes" id="UP001165653"/>
    </source>
</evidence>
<feature type="chain" id="PRO_5046625322" description="PEP-CTERM sorting domain-containing protein" evidence="1">
    <location>
        <begin position="24"/>
        <end position="252"/>
    </location>
</feature>
<proteinExistence type="predicted"/>
<evidence type="ECO:0008006" key="4">
    <source>
        <dbReference type="Google" id="ProtNLM"/>
    </source>
</evidence>
<comment type="caution">
    <text evidence="2">The sequence shown here is derived from an EMBL/GenBank/DDBJ whole genome shotgun (WGS) entry which is preliminary data.</text>
</comment>
<evidence type="ECO:0000256" key="1">
    <source>
        <dbReference type="SAM" id="SignalP"/>
    </source>
</evidence>
<dbReference type="EMBL" id="JAPDDR010000005">
    <property type="protein sequence ID" value="MCW1914008.1"/>
    <property type="molecule type" value="Genomic_DNA"/>
</dbReference>
<sequence length="252" mass="25990">MSPRSLILSGFLFAPLVSGISQAVVIDTFSDNSLSEYTSTRVLDNGATNADVSFSSSTGSLVSTYGSGTGAAEQVLLLRNDFSLGVGQTLSVDTLFSATGTQMDFGLAISGAGAITSASTGDTDTRDLSNFLAIYLRPSQDAVRVTSSNNGVVTTGTGVLGTAETLVAQLYITRVSTTQFTVGYIDTSAVSHDALTVNFTATDLGSQIGFYADLRATSTSLGSLDNLAIVPEPAATLLGAVGLLALLRRRRD</sequence>
<keyword evidence="1" id="KW-0732">Signal</keyword>
<organism evidence="2 3">
    <name type="scientific">Luteolibacter rhizosphaerae</name>
    <dbReference type="NCBI Taxonomy" id="2989719"/>
    <lineage>
        <taxon>Bacteria</taxon>
        <taxon>Pseudomonadati</taxon>
        <taxon>Verrucomicrobiota</taxon>
        <taxon>Verrucomicrobiia</taxon>
        <taxon>Verrucomicrobiales</taxon>
        <taxon>Verrucomicrobiaceae</taxon>
        <taxon>Luteolibacter</taxon>
    </lineage>
</organism>
<accession>A0ABT3G2E8</accession>
<evidence type="ECO:0000313" key="2">
    <source>
        <dbReference type="EMBL" id="MCW1914008.1"/>
    </source>
</evidence>
<feature type="signal peptide" evidence="1">
    <location>
        <begin position="1"/>
        <end position="23"/>
    </location>
</feature>
<keyword evidence="3" id="KW-1185">Reference proteome</keyword>
<dbReference type="RefSeq" id="WP_264513513.1">
    <property type="nucleotide sequence ID" value="NZ_JAPDDR010000005.1"/>
</dbReference>
<gene>
    <name evidence="2" type="ORF">OJ996_10505</name>
</gene>
<dbReference type="Proteomes" id="UP001165653">
    <property type="component" value="Unassembled WGS sequence"/>
</dbReference>
<name>A0ABT3G2E8_9BACT</name>
<protein>
    <recommendedName>
        <fullName evidence="4">PEP-CTERM sorting domain-containing protein</fullName>
    </recommendedName>
</protein>
<reference evidence="2" key="1">
    <citation type="submission" date="2022-10" db="EMBL/GenBank/DDBJ databases">
        <title>Luteolibacter sp. GHJ8, whole genome shotgun sequencing project.</title>
        <authorList>
            <person name="Zhao G."/>
            <person name="Shen L."/>
        </authorList>
    </citation>
    <scope>NUCLEOTIDE SEQUENCE</scope>
    <source>
        <strain evidence="2">GHJ8</strain>
    </source>
</reference>